<keyword evidence="3 6" id="KW-0540">Nuclease</keyword>
<comment type="function">
    <text evidence="6">Bidirectionally degrades single-stranded DNA into large acid-insoluble oligonucleotides, which are then degraded further into small acid-soluble oligonucleotides.</text>
</comment>
<dbReference type="NCBIfam" id="TIGR01280">
    <property type="entry name" value="xseB"/>
    <property type="match status" value="1"/>
</dbReference>
<keyword evidence="2 6" id="KW-0963">Cytoplasm</keyword>
<dbReference type="GO" id="GO:0009318">
    <property type="term" value="C:exodeoxyribonuclease VII complex"/>
    <property type="evidence" value="ECO:0007669"/>
    <property type="project" value="UniProtKB-UniRule"/>
</dbReference>
<proteinExistence type="inferred from homology"/>
<dbReference type="AlphaFoldDB" id="A0A7X3MGY2"/>
<dbReference type="HAMAP" id="MF_00337">
    <property type="entry name" value="Exonuc_7_S"/>
    <property type="match status" value="1"/>
</dbReference>
<dbReference type="GO" id="GO:0006308">
    <property type="term" value="P:DNA catabolic process"/>
    <property type="evidence" value="ECO:0007669"/>
    <property type="project" value="UniProtKB-UniRule"/>
</dbReference>
<evidence type="ECO:0000313" key="8">
    <source>
        <dbReference type="Proteomes" id="UP000460412"/>
    </source>
</evidence>
<dbReference type="Pfam" id="PF02609">
    <property type="entry name" value="Exonuc_VII_S"/>
    <property type="match status" value="1"/>
</dbReference>
<dbReference type="EC" id="3.1.11.6" evidence="6"/>
<dbReference type="RefSeq" id="WP_159751333.1">
    <property type="nucleotide sequence ID" value="NZ_CASSPE010000011.1"/>
</dbReference>
<evidence type="ECO:0000256" key="2">
    <source>
        <dbReference type="ARBA" id="ARBA00022490"/>
    </source>
</evidence>
<keyword evidence="8" id="KW-1185">Reference proteome</keyword>
<dbReference type="GO" id="GO:0008855">
    <property type="term" value="F:exodeoxyribonuclease VII activity"/>
    <property type="evidence" value="ECO:0007669"/>
    <property type="project" value="UniProtKB-UniRule"/>
</dbReference>
<dbReference type="EMBL" id="WUQX01000001">
    <property type="protein sequence ID" value="MXP76169.1"/>
    <property type="molecule type" value="Genomic_DNA"/>
</dbReference>
<keyword evidence="5 6" id="KW-0269">Exonuclease</keyword>
<gene>
    <name evidence="6 7" type="primary">xseB</name>
    <name evidence="7" type="ORF">GN277_12425</name>
</gene>
<keyword evidence="4 6" id="KW-0378">Hydrolase</keyword>
<organism evidence="7 8">
    <name type="scientific">Sporofaciens musculi</name>
    <dbReference type="NCBI Taxonomy" id="2681861"/>
    <lineage>
        <taxon>Bacteria</taxon>
        <taxon>Bacillati</taxon>
        <taxon>Bacillota</taxon>
        <taxon>Clostridia</taxon>
        <taxon>Lachnospirales</taxon>
        <taxon>Lachnospiraceae</taxon>
        <taxon>Sporofaciens</taxon>
    </lineage>
</organism>
<dbReference type="Gene3D" id="1.10.287.1040">
    <property type="entry name" value="Exonuclease VII, small subunit"/>
    <property type="match status" value="1"/>
</dbReference>
<protein>
    <recommendedName>
        <fullName evidence="6">Exodeoxyribonuclease 7 small subunit</fullName>
        <ecNumber evidence="6">3.1.11.6</ecNumber>
    </recommendedName>
    <alternativeName>
        <fullName evidence="6">Exodeoxyribonuclease VII small subunit</fullName>
        <shortName evidence="6">Exonuclease VII small subunit</shortName>
    </alternativeName>
</protein>
<dbReference type="PANTHER" id="PTHR34137:SF1">
    <property type="entry name" value="EXODEOXYRIBONUCLEASE 7 SMALL SUBUNIT"/>
    <property type="match status" value="1"/>
</dbReference>
<dbReference type="InterPro" id="IPR037004">
    <property type="entry name" value="Exonuc_VII_ssu_sf"/>
</dbReference>
<reference evidence="7 8" key="1">
    <citation type="submission" date="2019-12" db="EMBL/GenBank/DDBJ databases">
        <title>Sporaefaciens musculi gen. nov., sp. nov., a novel bacterium isolated from the caecum of an obese mouse.</title>
        <authorList>
            <person name="Rasmussen T.S."/>
            <person name="Streidl T."/>
            <person name="Hitch T.C.A."/>
            <person name="Wortmann E."/>
            <person name="Deptula P."/>
            <person name="Hansen M."/>
            <person name="Nielsen D.S."/>
            <person name="Clavel T."/>
            <person name="Vogensen F.K."/>
        </authorList>
    </citation>
    <scope>NUCLEOTIDE SEQUENCE [LARGE SCALE GENOMIC DNA]</scope>
    <source>
        <strain evidence="7 8">WCA-9-b2</strain>
    </source>
</reference>
<comment type="subcellular location">
    <subcellularLocation>
        <location evidence="6">Cytoplasm</location>
    </subcellularLocation>
</comment>
<dbReference type="InterPro" id="IPR003761">
    <property type="entry name" value="Exonuc_VII_S"/>
</dbReference>
<evidence type="ECO:0000256" key="5">
    <source>
        <dbReference type="ARBA" id="ARBA00022839"/>
    </source>
</evidence>
<evidence type="ECO:0000313" key="7">
    <source>
        <dbReference type="EMBL" id="MXP76169.1"/>
    </source>
</evidence>
<evidence type="ECO:0000256" key="6">
    <source>
        <dbReference type="HAMAP-Rule" id="MF_00337"/>
    </source>
</evidence>
<evidence type="ECO:0000256" key="4">
    <source>
        <dbReference type="ARBA" id="ARBA00022801"/>
    </source>
</evidence>
<dbReference type="PANTHER" id="PTHR34137">
    <property type="entry name" value="EXODEOXYRIBONUCLEASE 7 SMALL SUBUNIT"/>
    <property type="match status" value="1"/>
</dbReference>
<evidence type="ECO:0000256" key="3">
    <source>
        <dbReference type="ARBA" id="ARBA00022722"/>
    </source>
</evidence>
<dbReference type="Proteomes" id="UP000460412">
    <property type="component" value="Unassembled WGS sequence"/>
</dbReference>
<evidence type="ECO:0000256" key="1">
    <source>
        <dbReference type="ARBA" id="ARBA00009998"/>
    </source>
</evidence>
<comment type="similarity">
    <text evidence="1 6">Belongs to the XseB family.</text>
</comment>
<comment type="catalytic activity">
    <reaction evidence="6">
        <text>Exonucleolytic cleavage in either 5'- to 3'- or 3'- to 5'-direction to yield nucleoside 5'-phosphates.</text>
        <dbReference type="EC" id="3.1.11.6"/>
    </reaction>
</comment>
<name>A0A7X3MGY2_9FIRM</name>
<comment type="caution">
    <text evidence="7">The sequence shown here is derived from an EMBL/GenBank/DDBJ whole genome shotgun (WGS) entry which is preliminary data.</text>
</comment>
<sequence>MAKQTEKKEGTSLEELFVQLESVIQKMEGEDVSLEDSFQLYHRGMDALKQCSERIDEVEKKMLILDEEGGTHEF</sequence>
<comment type="subunit">
    <text evidence="6">Heterooligomer composed of large and small subunits.</text>
</comment>
<dbReference type="GO" id="GO:0005829">
    <property type="term" value="C:cytosol"/>
    <property type="evidence" value="ECO:0007669"/>
    <property type="project" value="TreeGrafter"/>
</dbReference>
<accession>A0A7X3MGY2</accession>
<dbReference type="SUPFAM" id="SSF116842">
    <property type="entry name" value="XseB-like"/>
    <property type="match status" value="1"/>
</dbReference>